<feature type="domain" description="Histidine kinase" evidence="11">
    <location>
        <begin position="337"/>
        <end position="562"/>
    </location>
</feature>
<dbReference type="InterPro" id="IPR013767">
    <property type="entry name" value="PAS_fold"/>
</dbReference>
<feature type="domain" description="HAMP" evidence="13">
    <location>
        <begin position="127"/>
        <end position="195"/>
    </location>
</feature>
<evidence type="ECO:0000256" key="8">
    <source>
        <dbReference type="ARBA" id="ARBA00022840"/>
    </source>
</evidence>
<dbReference type="Gene3D" id="3.30.565.10">
    <property type="entry name" value="Histidine kinase-like ATPase, C-terminal domain"/>
    <property type="match status" value="1"/>
</dbReference>
<dbReference type="Gene3D" id="6.10.340.10">
    <property type="match status" value="1"/>
</dbReference>
<dbReference type="PROSITE" id="PS50885">
    <property type="entry name" value="HAMP"/>
    <property type="match status" value="1"/>
</dbReference>
<dbReference type="InterPro" id="IPR004358">
    <property type="entry name" value="Sig_transdc_His_kin-like_C"/>
</dbReference>
<dbReference type="CDD" id="cd00082">
    <property type="entry name" value="HisKA"/>
    <property type="match status" value="1"/>
</dbReference>
<keyword evidence="7" id="KW-0418">Kinase</keyword>
<dbReference type="EMBL" id="CP003360">
    <property type="protein sequence ID" value="AFM22996.1"/>
    <property type="molecule type" value="Genomic_DNA"/>
</dbReference>
<dbReference type="Pfam" id="PF00512">
    <property type="entry name" value="HisKA"/>
    <property type="match status" value="1"/>
</dbReference>
<keyword evidence="9" id="KW-0902">Two-component regulatory system</keyword>
<keyword evidence="5" id="KW-0808">Transferase</keyword>
<dbReference type="InterPro" id="IPR005467">
    <property type="entry name" value="His_kinase_dom"/>
</dbReference>
<feature type="domain" description="PAS" evidence="12">
    <location>
        <begin position="200"/>
        <end position="271"/>
    </location>
</feature>
<dbReference type="PANTHER" id="PTHR43065:SF10">
    <property type="entry name" value="PEROXIDE STRESS-ACTIVATED HISTIDINE KINASE MAK3"/>
    <property type="match status" value="1"/>
</dbReference>
<dbReference type="InterPro" id="IPR003661">
    <property type="entry name" value="HisK_dim/P_dom"/>
</dbReference>
<dbReference type="InterPro" id="IPR000014">
    <property type="entry name" value="PAS"/>
</dbReference>
<dbReference type="InterPro" id="IPR003660">
    <property type="entry name" value="HAMP_dom"/>
</dbReference>
<dbReference type="SUPFAM" id="SSF47384">
    <property type="entry name" value="Homodimeric domain of signal transducing histidine kinase"/>
    <property type="match status" value="1"/>
</dbReference>
<evidence type="ECO:0000256" key="7">
    <source>
        <dbReference type="ARBA" id="ARBA00022777"/>
    </source>
</evidence>
<sequence>MISESGSETTERFHDRDSERSRLEKAIPISSRQPGWIVNSIYLLEKILPKALKPRPGVLLSFKNRILLSTFLVMIGVVITIGIILQVTVFPQLGGDSPAIKYLKVIHLFVSLVVIALSCLFIERISKKITMPLIELTSRADQISREAGASTASSDQSGNDSLEQNEGAVLVQGDEIHQLTVSFNRMLVHLKASEARLRESEEKYRFLFDNGPFPIFLIDAETTMILDVNARAEEDYQYAREQLLAMSFADLGLDQDRKATVARLQQLFSTEVTLLPVMQHRRRNGSLFMVNYQASLITYQNRPAIIAAVWDVTERLEKHSQLIQAGKMATLGEMATGIAHELNQPLSVIRLGCDYLLKTTQMGKSLAFDDMKNITEDLTASVDRASRIINHLRQFGRKTDETMTRIDINDPIRNVFTLLGTQLEANKITWNLRLSEDLPHIIGDANRLEQVFMNLILNARDAMLSGDYTTCEERESEHVIHIASNSERGRVVVTVSDTGPGIPQSIRDKIFEPFFTTKKIGEGTGLGLSISYGIIREHKGTIEVEPHYKKGASFRMTFPVPDIGVTS</sequence>
<evidence type="ECO:0000256" key="2">
    <source>
        <dbReference type="ARBA" id="ARBA00004370"/>
    </source>
</evidence>
<dbReference type="eggNOG" id="COG4191">
    <property type="taxonomic scope" value="Bacteria"/>
</dbReference>
<dbReference type="AlphaFoldDB" id="I4C0A5"/>
<dbReference type="SUPFAM" id="SSF55874">
    <property type="entry name" value="ATPase domain of HSP90 chaperone/DNA topoisomerase II/histidine kinase"/>
    <property type="match status" value="1"/>
</dbReference>
<evidence type="ECO:0000256" key="3">
    <source>
        <dbReference type="ARBA" id="ARBA00012438"/>
    </source>
</evidence>
<dbReference type="GO" id="GO:0005524">
    <property type="term" value="F:ATP binding"/>
    <property type="evidence" value="ECO:0007669"/>
    <property type="project" value="UniProtKB-KW"/>
</dbReference>
<keyword evidence="10" id="KW-1133">Transmembrane helix</keyword>
<keyword evidence="4" id="KW-0597">Phosphoprotein</keyword>
<dbReference type="InterPro" id="IPR036097">
    <property type="entry name" value="HisK_dim/P_sf"/>
</dbReference>
<organism evidence="14 15">
    <name type="scientific">Desulfomonile tiedjei (strain ATCC 49306 / DSM 6799 / DCB-1)</name>
    <dbReference type="NCBI Taxonomy" id="706587"/>
    <lineage>
        <taxon>Bacteria</taxon>
        <taxon>Pseudomonadati</taxon>
        <taxon>Thermodesulfobacteriota</taxon>
        <taxon>Desulfomonilia</taxon>
        <taxon>Desulfomonilales</taxon>
        <taxon>Desulfomonilaceae</taxon>
        <taxon>Desulfomonile</taxon>
    </lineage>
</organism>
<feature type="transmembrane region" description="Helical" evidence="10">
    <location>
        <begin position="102"/>
        <end position="122"/>
    </location>
</feature>
<dbReference type="Gene3D" id="3.30.450.20">
    <property type="entry name" value="PAS domain"/>
    <property type="match status" value="1"/>
</dbReference>
<dbReference type="KEGG" id="dti:Desti_0250"/>
<dbReference type="GO" id="GO:0006355">
    <property type="term" value="P:regulation of DNA-templated transcription"/>
    <property type="evidence" value="ECO:0007669"/>
    <property type="project" value="InterPro"/>
</dbReference>
<dbReference type="InterPro" id="IPR035965">
    <property type="entry name" value="PAS-like_dom_sf"/>
</dbReference>
<reference evidence="15" key="1">
    <citation type="submission" date="2012-06" db="EMBL/GenBank/DDBJ databases">
        <title>Complete sequence of chromosome of Desulfomonile tiedjei DSM 6799.</title>
        <authorList>
            <person name="Lucas S."/>
            <person name="Copeland A."/>
            <person name="Lapidus A."/>
            <person name="Glavina del Rio T."/>
            <person name="Dalin E."/>
            <person name="Tice H."/>
            <person name="Bruce D."/>
            <person name="Goodwin L."/>
            <person name="Pitluck S."/>
            <person name="Peters L."/>
            <person name="Ovchinnikova G."/>
            <person name="Zeytun A."/>
            <person name="Lu M."/>
            <person name="Kyrpides N."/>
            <person name="Mavromatis K."/>
            <person name="Ivanova N."/>
            <person name="Brettin T."/>
            <person name="Detter J.C."/>
            <person name="Han C."/>
            <person name="Larimer F."/>
            <person name="Land M."/>
            <person name="Hauser L."/>
            <person name="Markowitz V."/>
            <person name="Cheng J.-F."/>
            <person name="Hugenholtz P."/>
            <person name="Woyke T."/>
            <person name="Wu D."/>
            <person name="Spring S."/>
            <person name="Schroeder M."/>
            <person name="Brambilla E."/>
            <person name="Klenk H.-P."/>
            <person name="Eisen J.A."/>
        </authorList>
    </citation>
    <scope>NUCLEOTIDE SEQUENCE [LARGE SCALE GENOMIC DNA]</scope>
    <source>
        <strain evidence="15">ATCC 49306 / DSM 6799 / DCB-1</strain>
    </source>
</reference>
<proteinExistence type="predicted"/>
<dbReference type="PATRIC" id="fig|706587.4.peg.285"/>
<dbReference type="CDD" id="cd00130">
    <property type="entry name" value="PAS"/>
    <property type="match status" value="1"/>
</dbReference>
<keyword evidence="15" id="KW-1185">Reference proteome</keyword>
<keyword evidence="10" id="KW-0812">Transmembrane</keyword>
<dbReference type="EC" id="2.7.13.3" evidence="3"/>
<evidence type="ECO:0000256" key="10">
    <source>
        <dbReference type="SAM" id="Phobius"/>
    </source>
</evidence>
<dbReference type="Pfam" id="PF02518">
    <property type="entry name" value="HATPase_c"/>
    <property type="match status" value="1"/>
</dbReference>
<dbReference type="SMART" id="SM00388">
    <property type="entry name" value="HisKA"/>
    <property type="match status" value="1"/>
</dbReference>
<comment type="subcellular location">
    <subcellularLocation>
        <location evidence="2">Membrane</location>
    </subcellularLocation>
</comment>
<feature type="transmembrane region" description="Helical" evidence="10">
    <location>
        <begin position="66"/>
        <end position="90"/>
    </location>
</feature>
<dbReference type="Pfam" id="PF00989">
    <property type="entry name" value="PAS"/>
    <property type="match status" value="1"/>
</dbReference>
<evidence type="ECO:0000256" key="5">
    <source>
        <dbReference type="ARBA" id="ARBA00022679"/>
    </source>
</evidence>
<dbReference type="Gene3D" id="1.10.287.130">
    <property type="match status" value="1"/>
</dbReference>
<dbReference type="STRING" id="706587.Desti_0250"/>
<evidence type="ECO:0000259" key="13">
    <source>
        <dbReference type="PROSITE" id="PS50885"/>
    </source>
</evidence>
<protein>
    <recommendedName>
        <fullName evidence="3">histidine kinase</fullName>
        <ecNumber evidence="3">2.7.13.3</ecNumber>
    </recommendedName>
</protein>
<keyword evidence="8" id="KW-0067">ATP-binding</keyword>
<dbReference type="InterPro" id="IPR003594">
    <property type="entry name" value="HATPase_dom"/>
</dbReference>
<dbReference type="HOGENOM" id="CLU_480402_0_0_7"/>
<dbReference type="GO" id="GO:0000155">
    <property type="term" value="F:phosphorelay sensor kinase activity"/>
    <property type="evidence" value="ECO:0007669"/>
    <property type="project" value="InterPro"/>
</dbReference>
<dbReference type="NCBIfam" id="TIGR00229">
    <property type="entry name" value="sensory_box"/>
    <property type="match status" value="1"/>
</dbReference>
<accession>I4C0A5</accession>
<dbReference type="SMART" id="SM00091">
    <property type="entry name" value="PAS"/>
    <property type="match status" value="1"/>
</dbReference>
<comment type="catalytic activity">
    <reaction evidence="1">
        <text>ATP + protein L-histidine = ADP + protein N-phospho-L-histidine.</text>
        <dbReference type="EC" id="2.7.13.3"/>
    </reaction>
</comment>
<dbReference type="SMART" id="SM00387">
    <property type="entry name" value="HATPase_c"/>
    <property type="match status" value="1"/>
</dbReference>
<dbReference type="PROSITE" id="PS50112">
    <property type="entry name" value="PAS"/>
    <property type="match status" value="1"/>
</dbReference>
<gene>
    <name evidence="14" type="ordered locus">Desti_0250</name>
</gene>
<dbReference type="PANTHER" id="PTHR43065">
    <property type="entry name" value="SENSOR HISTIDINE KINASE"/>
    <property type="match status" value="1"/>
</dbReference>
<evidence type="ECO:0000313" key="14">
    <source>
        <dbReference type="EMBL" id="AFM22996.1"/>
    </source>
</evidence>
<dbReference type="Proteomes" id="UP000006055">
    <property type="component" value="Chromosome"/>
</dbReference>
<evidence type="ECO:0000256" key="4">
    <source>
        <dbReference type="ARBA" id="ARBA00022553"/>
    </source>
</evidence>
<dbReference type="GO" id="GO:0016020">
    <property type="term" value="C:membrane"/>
    <property type="evidence" value="ECO:0007669"/>
    <property type="project" value="UniProtKB-SubCell"/>
</dbReference>
<evidence type="ECO:0000313" key="15">
    <source>
        <dbReference type="Proteomes" id="UP000006055"/>
    </source>
</evidence>
<keyword evidence="6" id="KW-0547">Nucleotide-binding</keyword>
<dbReference type="SUPFAM" id="SSF55785">
    <property type="entry name" value="PYP-like sensor domain (PAS domain)"/>
    <property type="match status" value="1"/>
</dbReference>
<evidence type="ECO:0000256" key="6">
    <source>
        <dbReference type="ARBA" id="ARBA00022741"/>
    </source>
</evidence>
<dbReference type="PRINTS" id="PR00344">
    <property type="entry name" value="BCTRLSENSOR"/>
</dbReference>
<evidence type="ECO:0000256" key="1">
    <source>
        <dbReference type="ARBA" id="ARBA00000085"/>
    </source>
</evidence>
<name>I4C0A5_DESTA</name>
<evidence type="ECO:0000256" key="9">
    <source>
        <dbReference type="ARBA" id="ARBA00023012"/>
    </source>
</evidence>
<keyword evidence="10" id="KW-0472">Membrane</keyword>
<evidence type="ECO:0000259" key="11">
    <source>
        <dbReference type="PROSITE" id="PS50109"/>
    </source>
</evidence>
<dbReference type="PROSITE" id="PS50109">
    <property type="entry name" value="HIS_KIN"/>
    <property type="match status" value="1"/>
</dbReference>
<dbReference type="InterPro" id="IPR036890">
    <property type="entry name" value="HATPase_C_sf"/>
</dbReference>
<evidence type="ECO:0000259" key="12">
    <source>
        <dbReference type="PROSITE" id="PS50112"/>
    </source>
</evidence>